<evidence type="ECO:0000313" key="2">
    <source>
        <dbReference type="EMBL" id="SFD90836.1"/>
    </source>
</evidence>
<dbReference type="InterPro" id="IPR032616">
    <property type="entry name" value="DUF4886"/>
</dbReference>
<feature type="domain" description="DUF4886" evidence="1">
    <location>
        <begin position="43"/>
        <end position="209"/>
    </location>
</feature>
<dbReference type="EMBL" id="FOLQ01000008">
    <property type="protein sequence ID" value="SFD90836.1"/>
    <property type="molecule type" value="Genomic_DNA"/>
</dbReference>
<keyword evidence="3" id="KW-1185">Reference proteome</keyword>
<dbReference type="RefSeq" id="WP_093829540.1">
    <property type="nucleotide sequence ID" value="NZ_FOLQ01000008.1"/>
</dbReference>
<evidence type="ECO:0000313" key="3">
    <source>
        <dbReference type="Proteomes" id="UP000198598"/>
    </source>
</evidence>
<gene>
    <name evidence="2" type="ORF">SAMN05216167_108156</name>
</gene>
<proteinExistence type="predicted"/>
<accession>A0A1I1W6I5</accession>
<protein>
    <recommendedName>
        <fullName evidence="1">DUF4886 domain-containing protein</fullName>
    </recommendedName>
</protein>
<organism evidence="2 3">
    <name type="scientific">Spirosoma endophyticum</name>
    <dbReference type="NCBI Taxonomy" id="662367"/>
    <lineage>
        <taxon>Bacteria</taxon>
        <taxon>Pseudomonadati</taxon>
        <taxon>Bacteroidota</taxon>
        <taxon>Cytophagia</taxon>
        <taxon>Cytophagales</taxon>
        <taxon>Cytophagaceae</taxon>
        <taxon>Spirosoma</taxon>
    </lineage>
</organism>
<dbReference type="AlphaFoldDB" id="A0A1I1W6I5"/>
<dbReference type="OrthoDB" id="265974at2"/>
<dbReference type="SUPFAM" id="SSF52266">
    <property type="entry name" value="SGNH hydrolase"/>
    <property type="match status" value="1"/>
</dbReference>
<dbReference type="STRING" id="662367.SAMN05216167_108156"/>
<dbReference type="InterPro" id="IPR036514">
    <property type="entry name" value="SGNH_hydro_sf"/>
</dbReference>
<name>A0A1I1W6I5_9BACT</name>
<evidence type="ECO:0000259" key="1">
    <source>
        <dbReference type="Pfam" id="PF16227"/>
    </source>
</evidence>
<dbReference type="Gene3D" id="3.40.50.1110">
    <property type="entry name" value="SGNH hydrolase"/>
    <property type="match status" value="1"/>
</dbReference>
<dbReference type="Proteomes" id="UP000198598">
    <property type="component" value="Unassembled WGS sequence"/>
</dbReference>
<dbReference type="GO" id="GO:0016788">
    <property type="term" value="F:hydrolase activity, acting on ester bonds"/>
    <property type="evidence" value="ECO:0007669"/>
    <property type="project" value="UniProtKB-ARBA"/>
</dbReference>
<reference evidence="2 3" key="1">
    <citation type="submission" date="2016-10" db="EMBL/GenBank/DDBJ databases">
        <authorList>
            <person name="de Groot N.N."/>
        </authorList>
    </citation>
    <scope>NUCLEOTIDE SEQUENCE [LARGE SCALE GENOMIC DNA]</scope>
    <source>
        <strain evidence="2 3">DSM 26130</strain>
    </source>
</reference>
<sequence length="327" mass="37188">MIIFRRFSQNTFLLFLILFTVEGVFGQSEVTGANDGKPALHLFMIGNSFSQNASKYLPQLSKEGGHELIIGRAELGGSSLQRHWDHAEAAERNPDDPNGKPYGGKSLKMLLSEGVWDVVTIQQASILSGDVETYRPYARKLYEYVRKLQPKTTIVFHQTWAYRTDSKDFSQIATKDSAKSAQEMWEKSRAAYHTIADELSIPIIPNGDAFWQINSTAKWAYRKDDTFNFSQSQAPNLPNQTHSLHMGYRWDKGKLAFDSHHANAAGCYLGALVWYGFLFDESPVKLTFYPEEVDPNFAKQLRKTAWSTVKKEKKKSASMRAWVKKQV</sequence>
<dbReference type="Pfam" id="PF16227">
    <property type="entry name" value="DUF4886"/>
    <property type="match status" value="1"/>
</dbReference>